<dbReference type="PANTHER" id="PTHR10903:SF73">
    <property type="entry name" value="GTPASE IMAP FAMILY MEMBER 8"/>
    <property type="match status" value="1"/>
</dbReference>
<dbReference type="SUPFAM" id="SSF52540">
    <property type="entry name" value="P-loop containing nucleoside triphosphate hydrolases"/>
    <property type="match status" value="1"/>
</dbReference>
<dbReference type="Pfam" id="PF04548">
    <property type="entry name" value="AIG1"/>
    <property type="match status" value="1"/>
</dbReference>
<evidence type="ECO:0000256" key="1">
    <source>
        <dbReference type="ARBA" id="ARBA00008535"/>
    </source>
</evidence>
<dbReference type="InterPro" id="IPR027417">
    <property type="entry name" value="P-loop_NTPase"/>
</dbReference>
<keyword evidence="3" id="KW-0342">GTP-binding</keyword>
<dbReference type="InterPro" id="IPR006703">
    <property type="entry name" value="G_AIG1"/>
</dbReference>
<protein>
    <recommendedName>
        <fullName evidence="5">AIG1-type G domain-containing protein</fullName>
    </recommendedName>
</protein>
<sequence>MWTPQGPGTGSPVVLTGVVYVCFCPCSVAVAIQCALIPMLPREGRGLGMRILLVGKSRAGKSATSNTLLRECVFKFVTELVIVSCVQAQGCRDGEGITVTDTADNFDPKAAICEVYKEITHCIRLSSPGPHVLLLGTNLGQSIEEVKEAVQRLQDIFGVDVLRYTIILLMQKTWQGGRLLQDLILRCGSRYCGFNNRAVGAEQGQQVIKLMEVVCHVVQENGGEWYSNDMYLKASLMEEKGDYKLKYFKPAMPGLAPSHHSAMCSPRHPDLLLCVQLLLPLLSETPPNACLSCVMETQRLVWKEEEKWQKTFSARPGVRGRLWDLSCSSDQSSACPRARCWELSPFSCHWCPSGSCSWSQPGRAHFVFLPRSVKIEMREDPCRQSGQSGRAFPSMPVALGCLPAVLGLSALSCSAGPRGTSMGDDSKLLPGPGQLIWVSHAMQFHYRNSAQPQMP</sequence>
<dbReference type="Gene3D" id="3.40.50.300">
    <property type="entry name" value="P-loop containing nucleotide triphosphate hydrolases"/>
    <property type="match status" value="1"/>
</dbReference>
<proteinExistence type="inferred from homology"/>
<name>A0A8B9MWB3_9AVES</name>
<evidence type="ECO:0000313" key="6">
    <source>
        <dbReference type="Ensembl" id="ENSANIP00000010830.1"/>
    </source>
</evidence>
<evidence type="ECO:0000313" key="7">
    <source>
        <dbReference type="Proteomes" id="UP000694541"/>
    </source>
</evidence>
<dbReference type="Ensembl" id="ENSANIT00000011209.1">
    <property type="protein sequence ID" value="ENSANIP00000010830.1"/>
    <property type="gene ID" value="ENSANIG00000007333.1"/>
</dbReference>
<accession>A0A8B9MWB3</accession>
<keyword evidence="4" id="KW-1133">Transmembrane helix</keyword>
<evidence type="ECO:0000256" key="3">
    <source>
        <dbReference type="ARBA" id="ARBA00023134"/>
    </source>
</evidence>
<reference evidence="6" key="2">
    <citation type="submission" date="2025-09" db="UniProtKB">
        <authorList>
            <consortium name="Ensembl"/>
        </authorList>
    </citation>
    <scope>IDENTIFICATION</scope>
</reference>
<evidence type="ECO:0000256" key="4">
    <source>
        <dbReference type="SAM" id="Phobius"/>
    </source>
</evidence>
<dbReference type="PANTHER" id="PTHR10903">
    <property type="entry name" value="GTPASE, IMAP FAMILY MEMBER-RELATED"/>
    <property type="match status" value="1"/>
</dbReference>
<organism evidence="6 7">
    <name type="scientific">Accipiter nisus</name>
    <name type="common">Eurasian sparrowhawk</name>
    <dbReference type="NCBI Taxonomy" id="211598"/>
    <lineage>
        <taxon>Eukaryota</taxon>
        <taxon>Metazoa</taxon>
        <taxon>Chordata</taxon>
        <taxon>Craniata</taxon>
        <taxon>Vertebrata</taxon>
        <taxon>Euteleostomi</taxon>
        <taxon>Archelosauria</taxon>
        <taxon>Archosauria</taxon>
        <taxon>Dinosauria</taxon>
        <taxon>Saurischia</taxon>
        <taxon>Theropoda</taxon>
        <taxon>Coelurosauria</taxon>
        <taxon>Aves</taxon>
        <taxon>Neognathae</taxon>
        <taxon>Neoaves</taxon>
        <taxon>Telluraves</taxon>
        <taxon>Accipitrimorphae</taxon>
        <taxon>Accipitriformes</taxon>
        <taxon>Accipitridae</taxon>
        <taxon>Accipitrinae</taxon>
        <taxon>Accipiter</taxon>
    </lineage>
</organism>
<dbReference type="Proteomes" id="UP000694541">
    <property type="component" value="Unplaced"/>
</dbReference>
<keyword evidence="4" id="KW-0812">Transmembrane</keyword>
<evidence type="ECO:0000259" key="5">
    <source>
        <dbReference type="PROSITE" id="PS51720"/>
    </source>
</evidence>
<dbReference type="PROSITE" id="PS51720">
    <property type="entry name" value="G_AIG1"/>
    <property type="match status" value="1"/>
</dbReference>
<dbReference type="FunFam" id="3.40.50.300:FF:000366">
    <property type="entry name" value="GTPase, IMAP family member 2"/>
    <property type="match status" value="1"/>
</dbReference>
<feature type="domain" description="AIG1-type G" evidence="5">
    <location>
        <begin position="46"/>
        <end position="235"/>
    </location>
</feature>
<evidence type="ECO:0000256" key="2">
    <source>
        <dbReference type="ARBA" id="ARBA00022741"/>
    </source>
</evidence>
<feature type="transmembrane region" description="Helical" evidence="4">
    <location>
        <begin position="12"/>
        <end position="40"/>
    </location>
</feature>
<keyword evidence="4" id="KW-0472">Membrane</keyword>
<reference evidence="6" key="1">
    <citation type="submission" date="2025-08" db="UniProtKB">
        <authorList>
            <consortium name="Ensembl"/>
        </authorList>
    </citation>
    <scope>IDENTIFICATION</scope>
</reference>
<dbReference type="InterPro" id="IPR045058">
    <property type="entry name" value="GIMA/IAN/Toc"/>
</dbReference>
<keyword evidence="7" id="KW-1185">Reference proteome</keyword>
<comment type="similarity">
    <text evidence="1">Belongs to the TRAFAC class TrmE-Era-EngA-EngB-Septin-like GTPase superfamily. AIG1/Toc34/Toc159-like paraseptin GTPase family. IAN subfamily.</text>
</comment>
<dbReference type="AlphaFoldDB" id="A0A8B9MWB3"/>
<keyword evidence="2" id="KW-0547">Nucleotide-binding</keyword>
<dbReference type="GO" id="GO:0005525">
    <property type="term" value="F:GTP binding"/>
    <property type="evidence" value="ECO:0007669"/>
    <property type="project" value="UniProtKB-KW"/>
</dbReference>